<dbReference type="GO" id="GO:0009897">
    <property type="term" value="C:external side of plasma membrane"/>
    <property type="evidence" value="ECO:0007669"/>
    <property type="project" value="TreeGrafter"/>
</dbReference>
<dbReference type="RefSeq" id="XP_040926323.1">
    <property type="nucleotide sequence ID" value="XM_041070389.2"/>
</dbReference>
<dbReference type="InterPro" id="IPR036179">
    <property type="entry name" value="Ig-like_dom_sf"/>
</dbReference>
<dbReference type="Gene3D" id="2.60.40.10">
    <property type="entry name" value="Immunoglobulins"/>
    <property type="match status" value="1"/>
</dbReference>
<dbReference type="FunFam" id="2.60.40.10:FF:000142">
    <property type="entry name" value="V-set domain-containing T-cell activation inhibitor 1"/>
    <property type="match status" value="1"/>
</dbReference>
<dbReference type="KEGG" id="bspl:121202166"/>
<evidence type="ECO:0000256" key="9">
    <source>
        <dbReference type="SAM" id="SignalP"/>
    </source>
</evidence>
<gene>
    <name evidence="12" type="primary">LOC121202166</name>
</gene>
<sequence length="228" mass="25061">MSLVLLTELCVFSLTLAAFSTPLIEAEEGDDAILQCLLDPVVDVSESPVTWSKDDAKDMVHVYIRGRDRASDQKEFTNRTSLNHEGLRRGNVSLRLSSVRRADSGTYTCYIQRLDTYCHTGLKVVARGQLIRPRGVSLNVTPSLDVPKAETPEDNENETGCDVKYTVISIFLGVLGAVILLILGTFMTCKKIQEKMERKVATRTTNTEMQSLSGGHPTNGAGNPQEVV</sequence>
<evidence type="ECO:0000259" key="10">
    <source>
        <dbReference type="PROSITE" id="PS50835"/>
    </source>
</evidence>
<evidence type="ECO:0000256" key="7">
    <source>
        <dbReference type="SAM" id="MobiDB-lite"/>
    </source>
</evidence>
<keyword evidence="6" id="KW-0393">Immunoglobulin domain</keyword>
<dbReference type="InterPro" id="IPR013783">
    <property type="entry name" value="Ig-like_fold"/>
</dbReference>
<feature type="compositionally biased region" description="Polar residues" evidence="7">
    <location>
        <begin position="202"/>
        <end position="213"/>
    </location>
</feature>
<dbReference type="GeneID" id="121202166"/>
<organism evidence="11 12">
    <name type="scientific">Betta splendens</name>
    <name type="common">Siamese fighting fish</name>
    <dbReference type="NCBI Taxonomy" id="158456"/>
    <lineage>
        <taxon>Eukaryota</taxon>
        <taxon>Metazoa</taxon>
        <taxon>Chordata</taxon>
        <taxon>Craniata</taxon>
        <taxon>Vertebrata</taxon>
        <taxon>Euteleostomi</taxon>
        <taxon>Actinopterygii</taxon>
        <taxon>Neopterygii</taxon>
        <taxon>Teleostei</taxon>
        <taxon>Neoteleostei</taxon>
        <taxon>Acanthomorphata</taxon>
        <taxon>Anabantaria</taxon>
        <taxon>Anabantiformes</taxon>
        <taxon>Anabantoidei</taxon>
        <taxon>Osphronemidae</taxon>
        <taxon>Betta</taxon>
    </lineage>
</organism>
<dbReference type="PANTHER" id="PTHR24100:SF151">
    <property type="entry name" value="ICOS LIGAND"/>
    <property type="match status" value="1"/>
</dbReference>
<evidence type="ECO:0000256" key="1">
    <source>
        <dbReference type="ARBA" id="ARBA00004370"/>
    </source>
</evidence>
<comment type="subcellular location">
    <subcellularLocation>
        <location evidence="1">Membrane</location>
    </subcellularLocation>
</comment>
<reference evidence="12" key="1">
    <citation type="submission" date="2025-08" db="UniProtKB">
        <authorList>
            <consortium name="RefSeq"/>
        </authorList>
    </citation>
    <scope>IDENTIFICATION</scope>
</reference>
<evidence type="ECO:0000256" key="3">
    <source>
        <dbReference type="ARBA" id="ARBA00023136"/>
    </source>
</evidence>
<dbReference type="GO" id="GO:0001817">
    <property type="term" value="P:regulation of cytokine production"/>
    <property type="evidence" value="ECO:0007669"/>
    <property type="project" value="TreeGrafter"/>
</dbReference>
<dbReference type="InterPro" id="IPR050504">
    <property type="entry name" value="IgSF_BTN/MOG"/>
</dbReference>
<evidence type="ECO:0000313" key="12">
    <source>
        <dbReference type="RefSeq" id="XP_040926323.1"/>
    </source>
</evidence>
<dbReference type="SUPFAM" id="SSF48726">
    <property type="entry name" value="Immunoglobulin"/>
    <property type="match status" value="1"/>
</dbReference>
<dbReference type="AlphaFoldDB" id="A0A8M1HCY3"/>
<dbReference type="PANTHER" id="PTHR24100">
    <property type="entry name" value="BUTYROPHILIN"/>
    <property type="match status" value="1"/>
</dbReference>
<evidence type="ECO:0000256" key="2">
    <source>
        <dbReference type="ARBA" id="ARBA00022729"/>
    </source>
</evidence>
<protein>
    <submittedName>
        <fullName evidence="12">Butyrophilin-like protein 3 isoform X1</fullName>
    </submittedName>
</protein>
<evidence type="ECO:0000256" key="4">
    <source>
        <dbReference type="ARBA" id="ARBA00023157"/>
    </source>
</evidence>
<keyword evidence="2 9" id="KW-0732">Signal</keyword>
<evidence type="ECO:0000256" key="5">
    <source>
        <dbReference type="ARBA" id="ARBA00023180"/>
    </source>
</evidence>
<keyword evidence="8" id="KW-0812">Transmembrane</keyword>
<dbReference type="GO" id="GO:0005102">
    <property type="term" value="F:signaling receptor binding"/>
    <property type="evidence" value="ECO:0007669"/>
    <property type="project" value="TreeGrafter"/>
</dbReference>
<proteinExistence type="predicted"/>
<dbReference type="GO" id="GO:1903037">
    <property type="term" value="P:regulation of leukocyte cell-cell adhesion"/>
    <property type="evidence" value="ECO:0007669"/>
    <property type="project" value="UniProtKB-ARBA"/>
</dbReference>
<feature type="transmembrane region" description="Helical" evidence="8">
    <location>
        <begin position="165"/>
        <end position="189"/>
    </location>
</feature>
<dbReference type="SMART" id="SM00409">
    <property type="entry name" value="IG"/>
    <property type="match status" value="1"/>
</dbReference>
<dbReference type="InterPro" id="IPR007110">
    <property type="entry name" value="Ig-like_dom"/>
</dbReference>
<dbReference type="InterPro" id="IPR003599">
    <property type="entry name" value="Ig_sub"/>
</dbReference>
<evidence type="ECO:0000313" key="11">
    <source>
        <dbReference type="Proteomes" id="UP000515150"/>
    </source>
</evidence>
<feature type="chain" id="PRO_5035440630" evidence="9">
    <location>
        <begin position="18"/>
        <end position="228"/>
    </location>
</feature>
<feature type="region of interest" description="Disordered" evidence="7">
    <location>
        <begin position="200"/>
        <end position="228"/>
    </location>
</feature>
<dbReference type="GO" id="GO:0050863">
    <property type="term" value="P:regulation of T cell activation"/>
    <property type="evidence" value="ECO:0007669"/>
    <property type="project" value="UniProtKB-ARBA"/>
</dbReference>
<feature type="domain" description="Ig-like" evidence="10">
    <location>
        <begin position="25"/>
        <end position="112"/>
    </location>
</feature>
<dbReference type="GO" id="GO:0050852">
    <property type="term" value="P:T cell receptor signaling pathway"/>
    <property type="evidence" value="ECO:0007669"/>
    <property type="project" value="TreeGrafter"/>
</dbReference>
<name>A0A8M1HCY3_BETSP</name>
<dbReference type="InterPro" id="IPR013106">
    <property type="entry name" value="Ig_V-set"/>
</dbReference>
<feature type="signal peptide" evidence="9">
    <location>
        <begin position="1"/>
        <end position="17"/>
    </location>
</feature>
<dbReference type="Pfam" id="PF07686">
    <property type="entry name" value="V-set"/>
    <property type="match status" value="1"/>
</dbReference>
<dbReference type="InterPro" id="IPR003598">
    <property type="entry name" value="Ig_sub2"/>
</dbReference>
<evidence type="ECO:0000256" key="8">
    <source>
        <dbReference type="SAM" id="Phobius"/>
    </source>
</evidence>
<dbReference type="PROSITE" id="PS50835">
    <property type="entry name" value="IG_LIKE"/>
    <property type="match status" value="1"/>
</dbReference>
<keyword evidence="3 8" id="KW-0472">Membrane</keyword>
<evidence type="ECO:0000256" key="6">
    <source>
        <dbReference type="ARBA" id="ARBA00023319"/>
    </source>
</evidence>
<keyword evidence="8" id="KW-1133">Transmembrane helix</keyword>
<dbReference type="OrthoDB" id="9898017at2759"/>
<keyword evidence="11" id="KW-1185">Reference proteome</keyword>
<dbReference type="Proteomes" id="UP000515150">
    <property type="component" value="Chromosome 1"/>
</dbReference>
<accession>A0A8M1HCY3</accession>
<dbReference type="SMART" id="SM00408">
    <property type="entry name" value="IGc2"/>
    <property type="match status" value="1"/>
</dbReference>
<keyword evidence="5" id="KW-0325">Glycoprotein</keyword>
<keyword evidence="4" id="KW-1015">Disulfide bond</keyword>